<dbReference type="PATRIC" id="fig|883114.3.peg.67"/>
<comment type="catalytic activity">
    <reaction evidence="6">
        <text>cytidine(1402) in 16S rRNA + S-adenosyl-L-methionine = 2'-O-methylcytidine(1402) in 16S rRNA + S-adenosyl-L-homocysteine + H(+)</text>
        <dbReference type="Rhea" id="RHEA:42924"/>
        <dbReference type="Rhea" id="RHEA-COMP:10285"/>
        <dbReference type="Rhea" id="RHEA-COMP:10286"/>
        <dbReference type="ChEBI" id="CHEBI:15378"/>
        <dbReference type="ChEBI" id="CHEBI:57856"/>
        <dbReference type="ChEBI" id="CHEBI:59789"/>
        <dbReference type="ChEBI" id="CHEBI:74495"/>
        <dbReference type="ChEBI" id="CHEBI:82748"/>
        <dbReference type="EC" id="2.1.1.198"/>
    </reaction>
</comment>
<dbReference type="InterPro" id="IPR018063">
    <property type="entry name" value="SAM_MeTrfase_RsmI_CS"/>
</dbReference>
<dbReference type="Gene3D" id="3.40.1010.10">
    <property type="entry name" value="Cobalt-precorrin-4 Transmethylase, Domain 1"/>
    <property type="match status" value="1"/>
</dbReference>
<keyword evidence="9" id="KW-1185">Reference proteome</keyword>
<reference evidence="8 9" key="1">
    <citation type="submission" date="2012-01" db="EMBL/GenBank/DDBJ databases">
        <title>The Genome Sequence of Helcococcus kunzii ATCC 51366.</title>
        <authorList>
            <consortium name="The Broad Institute Genome Sequencing Platform"/>
            <person name="Earl A."/>
            <person name="Ward D."/>
            <person name="Feldgarden M."/>
            <person name="Gevers D."/>
            <person name="Huys G."/>
            <person name="Young S.K."/>
            <person name="Zeng Q."/>
            <person name="Gargeya S."/>
            <person name="Fitzgerald M."/>
            <person name="Haas B."/>
            <person name="Abouelleil A."/>
            <person name="Alvarado L."/>
            <person name="Arachchi H.M."/>
            <person name="Berlin A."/>
            <person name="Chapman S.B."/>
            <person name="Gearin G."/>
            <person name="Goldberg J."/>
            <person name="Griggs A."/>
            <person name="Gujja S."/>
            <person name="Hansen M."/>
            <person name="Heiman D."/>
            <person name="Howarth C."/>
            <person name="Larimer J."/>
            <person name="Lui A."/>
            <person name="MacDonald P.J.P."/>
            <person name="McCowen C."/>
            <person name="Montmayeur A."/>
            <person name="Murphy C."/>
            <person name="Neiman D."/>
            <person name="Pearson M."/>
            <person name="Priest M."/>
            <person name="Roberts A."/>
            <person name="Saif S."/>
            <person name="Shea T."/>
            <person name="Sisk P."/>
            <person name="Stolte C."/>
            <person name="Sykes S."/>
            <person name="Wortman J."/>
            <person name="Nusbaum C."/>
            <person name="Birren B."/>
        </authorList>
    </citation>
    <scope>NUCLEOTIDE SEQUENCE [LARGE SCALE GENOMIC DNA]</scope>
    <source>
        <strain evidence="8 9">ATCC 51366</strain>
    </source>
</reference>
<dbReference type="InterPro" id="IPR014777">
    <property type="entry name" value="4pyrrole_Mease_sub1"/>
</dbReference>
<accession>H3NL57</accession>
<dbReference type="HOGENOM" id="CLU_044779_1_0_9"/>
<dbReference type="FunFam" id="3.30.950.10:FF:000002">
    <property type="entry name" value="Ribosomal RNA small subunit methyltransferase I"/>
    <property type="match status" value="1"/>
</dbReference>
<evidence type="ECO:0000256" key="1">
    <source>
        <dbReference type="ARBA" id="ARBA00022490"/>
    </source>
</evidence>
<dbReference type="PANTHER" id="PTHR46111:SF1">
    <property type="entry name" value="RIBOSOMAL RNA SMALL SUBUNIT METHYLTRANSFERASE I"/>
    <property type="match status" value="1"/>
</dbReference>
<dbReference type="CDD" id="cd11648">
    <property type="entry name" value="RsmI"/>
    <property type="match status" value="1"/>
</dbReference>
<evidence type="ECO:0000256" key="4">
    <source>
        <dbReference type="ARBA" id="ARBA00022679"/>
    </source>
</evidence>
<keyword evidence="1 6" id="KW-0963">Cytoplasm</keyword>
<dbReference type="InterPro" id="IPR000878">
    <property type="entry name" value="4pyrrol_Mease"/>
</dbReference>
<dbReference type="Pfam" id="PF00590">
    <property type="entry name" value="TP_methylase"/>
    <property type="match status" value="1"/>
</dbReference>
<feature type="domain" description="Tetrapyrrole methylase" evidence="7">
    <location>
        <begin position="1"/>
        <end position="194"/>
    </location>
</feature>
<comment type="caution">
    <text evidence="8">The sequence shown here is derived from an EMBL/GenBank/DDBJ whole genome shotgun (WGS) entry which is preliminary data.</text>
</comment>
<dbReference type="NCBIfam" id="TIGR00096">
    <property type="entry name" value="16S rRNA (cytidine(1402)-2'-O)-methyltransferase"/>
    <property type="match status" value="1"/>
</dbReference>
<keyword evidence="3 6" id="KW-0489">Methyltransferase</keyword>
<keyword evidence="4 6" id="KW-0808">Transferase</keyword>
<comment type="function">
    <text evidence="6">Catalyzes the 2'-O-methylation of the ribose of cytidine 1402 (C1402) in 16S rRNA.</text>
</comment>
<dbReference type="HAMAP" id="MF_01877">
    <property type="entry name" value="16SrRNA_methyltr_I"/>
    <property type="match status" value="1"/>
</dbReference>
<evidence type="ECO:0000313" key="9">
    <source>
        <dbReference type="Proteomes" id="UP000004191"/>
    </source>
</evidence>
<dbReference type="Proteomes" id="UP000004191">
    <property type="component" value="Unassembled WGS sequence"/>
</dbReference>
<keyword evidence="2 6" id="KW-0698">rRNA processing</keyword>
<dbReference type="EMBL" id="AGEI01000002">
    <property type="protein sequence ID" value="EHR36313.1"/>
    <property type="molecule type" value="Genomic_DNA"/>
</dbReference>
<dbReference type="AlphaFoldDB" id="H3NL57"/>
<dbReference type="PIRSF" id="PIRSF005917">
    <property type="entry name" value="MTase_YraL"/>
    <property type="match status" value="1"/>
</dbReference>
<keyword evidence="5 6" id="KW-0949">S-adenosyl-L-methionine</keyword>
<dbReference type="FunFam" id="3.40.1010.10:FF:000007">
    <property type="entry name" value="Ribosomal RNA small subunit methyltransferase I"/>
    <property type="match status" value="1"/>
</dbReference>
<proteinExistence type="inferred from homology"/>
<dbReference type="eggNOG" id="COG0313">
    <property type="taxonomic scope" value="Bacteria"/>
</dbReference>
<evidence type="ECO:0000256" key="5">
    <source>
        <dbReference type="ARBA" id="ARBA00022691"/>
    </source>
</evidence>
<dbReference type="InterPro" id="IPR035996">
    <property type="entry name" value="4pyrrol_Methylase_sf"/>
</dbReference>
<dbReference type="InterPro" id="IPR014776">
    <property type="entry name" value="4pyrrole_Mease_sub2"/>
</dbReference>
<dbReference type="SUPFAM" id="SSF53790">
    <property type="entry name" value="Tetrapyrrole methylase"/>
    <property type="match status" value="1"/>
</dbReference>
<organism evidence="8 9">
    <name type="scientific">Helcococcus kunzii ATCC 51366</name>
    <dbReference type="NCBI Taxonomy" id="883114"/>
    <lineage>
        <taxon>Bacteria</taxon>
        <taxon>Bacillati</taxon>
        <taxon>Bacillota</taxon>
        <taxon>Tissierellia</taxon>
        <taxon>Tissierellales</taxon>
        <taxon>Peptoniphilaceae</taxon>
        <taxon>Helcococcus</taxon>
    </lineage>
</organism>
<comment type="subcellular location">
    <subcellularLocation>
        <location evidence="6">Cytoplasm</location>
    </subcellularLocation>
</comment>
<evidence type="ECO:0000256" key="2">
    <source>
        <dbReference type="ARBA" id="ARBA00022552"/>
    </source>
</evidence>
<dbReference type="PROSITE" id="PS01296">
    <property type="entry name" value="RSMI"/>
    <property type="match status" value="1"/>
</dbReference>
<dbReference type="GO" id="GO:0005737">
    <property type="term" value="C:cytoplasm"/>
    <property type="evidence" value="ECO:0007669"/>
    <property type="project" value="UniProtKB-SubCell"/>
</dbReference>
<dbReference type="PANTHER" id="PTHR46111">
    <property type="entry name" value="RIBOSOMAL RNA SMALL SUBUNIT METHYLTRANSFERASE I"/>
    <property type="match status" value="1"/>
</dbReference>
<protein>
    <recommendedName>
        <fullName evidence="6">Ribosomal RNA small subunit methyltransferase I</fullName>
        <ecNumber evidence="6">2.1.1.198</ecNumber>
    </recommendedName>
    <alternativeName>
        <fullName evidence="6">16S rRNA 2'-O-ribose C1402 methyltransferase</fullName>
    </alternativeName>
    <alternativeName>
        <fullName evidence="6">rRNA (cytidine-2'-O-)-methyltransferase RsmI</fullName>
    </alternativeName>
</protein>
<dbReference type="Gene3D" id="3.30.950.10">
    <property type="entry name" value="Methyltransferase, Cobalt-precorrin-4 Transmethylase, Domain 2"/>
    <property type="match status" value="1"/>
</dbReference>
<dbReference type="GO" id="GO:0070677">
    <property type="term" value="F:rRNA (cytosine-2'-O-)-methyltransferase activity"/>
    <property type="evidence" value="ECO:0007669"/>
    <property type="project" value="UniProtKB-UniRule"/>
</dbReference>
<gene>
    <name evidence="6" type="primary">rsmI</name>
    <name evidence="8" type="ORF">HMPREF9709_00068</name>
</gene>
<name>H3NL57_9FIRM</name>
<evidence type="ECO:0000259" key="7">
    <source>
        <dbReference type="Pfam" id="PF00590"/>
    </source>
</evidence>
<dbReference type="EC" id="2.1.1.198" evidence="6"/>
<sequence>MIYFVPTPIGNLEDISLRSLRVLQESDIIACEDTRTTKKLLDHYDIKAQLISYHKFNEFSRIEEIISLSNEEKQISVVSDAGMPGISDPGNILINALIENNIKYTVLPGASAFTTALVLSGFDNTQFTFLGFIPSKSGERNRFIDSIKNRNETLIFYETPHRLVKTLEQFAKVIPNRRIAVVREISKIYEEILIFEASDYENVDIKEKGEFVILVDKNEEIIEITDEYILEKLKEEIQNGKTKKTAVKEISKELDISKNRVYNLSIEI</sequence>
<dbReference type="InterPro" id="IPR008189">
    <property type="entry name" value="rRNA_ssu_MeTfrase_I"/>
</dbReference>
<comment type="similarity">
    <text evidence="6">Belongs to the methyltransferase superfamily. RsmI family.</text>
</comment>
<evidence type="ECO:0000256" key="3">
    <source>
        <dbReference type="ARBA" id="ARBA00022603"/>
    </source>
</evidence>
<dbReference type="STRING" id="883114.HMPREF9709_00068"/>
<evidence type="ECO:0000313" key="8">
    <source>
        <dbReference type="EMBL" id="EHR36313.1"/>
    </source>
</evidence>
<evidence type="ECO:0000256" key="6">
    <source>
        <dbReference type="HAMAP-Rule" id="MF_01877"/>
    </source>
</evidence>